<keyword evidence="2" id="KW-0808">Transferase</keyword>
<dbReference type="Gene3D" id="3.40.50.150">
    <property type="entry name" value="Vaccinia Virus protein VP39"/>
    <property type="match status" value="1"/>
</dbReference>
<organism evidence="5 6">
    <name type="scientific">Thamnidium elegans</name>
    <dbReference type="NCBI Taxonomy" id="101142"/>
    <lineage>
        <taxon>Eukaryota</taxon>
        <taxon>Fungi</taxon>
        <taxon>Fungi incertae sedis</taxon>
        <taxon>Mucoromycota</taxon>
        <taxon>Mucoromycotina</taxon>
        <taxon>Mucoromycetes</taxon>
        <taxon>Mucorales</taxon>
        <taxon>Mucorineae</taxon>
        <taxon>Mucoraceae</taxon>
        <taxon>Thamnidium</taxon>
    </lineage>
</organism>
<evidence type="ECO:0000313" key="6">
    <source>
        <dbReference type="Proteomes" id="UP000613177"/>
    </source>
</evidence>
<keyword evidence="3" id="KW-0949">S-adenosyl-L-methionine</keyword>
<dbReference type="SUPFAM" id="SSF53335">
    <property type="entry name" value="S-adenosyl-L-methionine-dependent methyltransferases"/>
    <property type="match status" value="1"/>
</dbReference>
<dbReference type="AlphaFoldDB" id="A0A8H7VQS5"/>
<gene>
    <name evidence="5" type="ORF">INT48_006417</name>
</gene>
<dbReference type="Proteomes" id="UP000613177">
    <property type="component" value="Unassembled WGS sequence"/>
</dbReference>
<evidence type="ECO:0000256" key="2">
    <source>
        <dbReference type="ARBA" id="ARBA00022679"/>
    </source>
</evidence>
<dbReference type="InterPro" id="IPR019410">
    <property type="entry name" value="Methyltransf_16"/>
</dbReference>
<evidence type="ECO:0000256" key="4">
    <source>
        <dbReference type="ARBA" id="ARBA00043988"/>
    </source>
</evidence>
<sequence>MNSIKKITFQDQEGSTEIHVEEVLDAAYGCYIWPSALVMAEFVWYHRHQFTQKTILEVGAGTSIPSLVLAKSCSPSHLILTDIPQILPIIQACLHRNQIQDAWVQSLLWGQFGSETSIDYLTNKVESQLQTKIDYIIGSDTFYEPAQFENLLVLISYVIHHHNPKCRFFTTYQERSPKRSIQYLLDKWNLQCRHIPKDLFEFDELKYIDREEGLSEVIVSAGTLSSVFLLEISAA</sequence>
<dbReference type="PANTHER" id="PTHR14614">
    <property type="entry name" value="HEPATOCELLULAR CARCINOMA-ASSOCIATED ANTIGEN"/>
    <property type="match status" value="1"/>
</dbReference>
<dbReference type="EMBL" id="JAEPRE010000157">
    <property type="protein sequence ID" value="KAG2231306.1"/>
    <property type="molecule type" value="Genomic_DNA"/>
</dbReference>
<dbReference type="GO" id="GO:0032259">
    <property type="term" value="P:methylation"/>
    <property type="evidence" value="ECO:0007669"/>
    <property type="project" value="UniProtKB-KW"/>
</dbReference>
<dbReference type="GO" id="GO:0008168">
    <property type="term" value="F:methyltransferase activity"/>
    <property type="evidence" value="ECO:0007669"/>
    <property type="project" value="UniProtKB-KW"/>
</dbReference>
<keyword evidence="1" id="KW-0489">Methyltransferase</keyword>
<dbReference type="InterPro" id="IPR029063">
    <property type="entry name" value="SAM-dependent_MTases_sf"/>
</dbReference>
<protein>
    <recommendedName>
        <fullName evidence="7">Methyltransferase-like protein 23</fullName>
    </recommendedName>
</protein>
<evidence type="ECO:0008006" key="7">
    <source>
        <dbReference type="Google" id="ProtNLM"/>
    </source>
</evidence>
<comment type="caution">
    <text evidence="5">The sequence shown here is derived from an EMBL/GenBank/DDBJ whole genome shotgun (WGS) entry which is preliminary data.</text>
</comment>
<proteinExistence type="inferred from homology"/>
<accession>A0A8H7VQS5</accession>
<dbReference type="PANTHER" id="PTHR14614:SF164">
    <property type="entry name" value="HISTONE-ARGININE METHYLTRANSFERASE METTL23"/>
    <property type="match status" value="1"/>
</dbReference>
<name>A0A8H7VQS5_9FUNG</name>
<evidence type="ECO:0000313" key="5">
    <source>
        <dbReference type="EMBL" id="KAG2231306.1"/>
    </source>
</evidence>
<evidence type="ECO:0000256" key="3">
    <source>
        <dbReference type="ARBA" id="ARBA00022691"/>
    </source>
</evidence>
<dbReference type="GO" id="GO:0005737">
    <property type="term" value="C:cytoplasm"/>
    <property type="evidence" value="ECO:0007669"/>
    <property type="project" value="TreeGrafter"/>
</dbReference>
<evidence type="ECO:0000256" key="1">
    <source>
        <dbReference type="ARBA" id="ARBA00022603"/>
    </source>
</evidence>
<reference evidence="5" key="1">
    <citation type="submission" date="2021-01" db="EMBL/GenBank/DDBJ databases">
        <title>Metabolic potential, ecology and presence of endohyphal bacteria is reflected in genomic diversity of Mucoromycotina.</title>
        <authorList>
            <person name="Muszewska A."/>
            <person name="Okrasinska A."/>
            <person name="Steczkiewicz K."/>
            <person name="Drgas O."/>
            <person name="Orlowska M."/>
            <person name="Perlinska-Lenart U."/>
            <person name="Aleksandrzak-Piekarczyk T."/>
            <person name="Szatraj K."/>
            <person name="Zielenkiewicz U."/>
            <person name="Pilsyk S."/>
            <person name="Malc E."/>
            <person name="Mieczkowski P."/>
            <person name="Kruszewska J.S."/>
            <person name="Biernat P."/>
            <person name="Pawlowska J."/>
        </authorList>
    </citation>
    <scope>NUCLEOTIDE SEQUENCE</scope>
    <source>
        <strain evidence="5">WA0000018081</strain>
    </source>
</reference>
<dbReference type="Pfam" id="PF10294">
    <property type="entry name" value="Methyltransf_16"/>
    <property type="match status" value="1"/>
</dbReference>
<comment type="similarity">
    <text evidence="4">Belongs to the methyltransferase superfamily. METTL23 family.</text>
</comment>
<keyword evidence="6" id="KW-1185">Reference proteome</keyword>
<dbReference type="GO" id="GO:0005634">
    <property type="term" value="C:nucleus"/>
    <property type="evidence" value="ECO:0007669"/>
    <property type="project" value="TreeGrafter"/>
</dbReference>